<dbReference type="AlphaFoldDB" id="A0A7X2TCM2"/>
<comment type="caution">
    <text evidence="1">The sequence shown here is derived from an EMBL/GenBank/DDBJ whole genome shotgun (WGS) entry which is preliminary data.</text>
</comment>
<dbReference type="Pfam" id="PF06153">
    <property type="entry name" value="CdAMP_rec"/>
    <property type="match status" value="1"/>
</dbReference>
<dbReference type="Gene3D" id="3.30.70.120">
    <property type="match status" value="1"/>
</dbReference>
<evidence type="ECO:0008006" key="3">
    <source>
        <dbReference type="Google" id="ProtNLM"/>
    </source>
</evidence>
<accession>A0A7X2TCM2</accession>
<sequence>MDMNVMLIIVQERDAAGLAAAFKKHRIQATKIDAGGLVSNRRLNVFLVGTDRVEETLKLVEISCRERAIEIEDKEYNGHMFVDVQKNIVIGGATVLLLGEARLLKIKGLCDQE</sequence>
<dbReference type="InterPro" id="IPR015867">
    <property type="entry name" value="N-reg_PII/ATP_PRibTrfase_C"/>
</dbReference>
<name>A0A7X2TCM2_9CLOT</name>
<protein>
    <recommendedName>
        <fullName evidence="3">Transcriptional regulator</fullName>
    </recommendedName>
</protein>
<keyword evidence="2" id="KW-1185">Reference proteome</keyword>
<dbReference type="Proteomes" id="UP000429958">
    <property type="component" value="Unassembled WGS sequence"/>
</dbReference>
<dbReference type="EMBL" id="VUMD01000006">
    <property type="protein sequence ID" value="MSS36685.1"/>
    <property type="molecule type" value="Genomic_DNA"/>
</dbReference>
<proteinExistence type="predicted"/>
<gene>
    <name evidence="1" type="ORF">FYJ39_08900</name>
</gene>
<evidence type="ECO:0000313" key="1">
    <source>
        <dbReference type="EMBL" id="MSS36685.1"/>
    </source>
</evidence>
<dbReference type="InterPro" id="IPR010375">
    <property type="entry name" value="CdAMP_rec"/>
</dbReference>
<organism evidence="1 2">
    <name type="scientific">Clostridium porci</name>
    <dbReference type="NCBI Taxonomy" id="2605778"/>
    <lineage>
        <taxon>Bacteria</taxon>
        <taxon>Bacillati</taxon>
        <taxon>Bacillota</taxon>
        <taxon>Clostridia</taxon>
        <taxon>Eubacteriales</taxon>
        <taxon>Clostridiaceae</taxon>
        <taxon>Clostridium</taxon>
    </lineage>
</organism>
<reference evidence="1 2" key="1">
    <citation type="submission" date="2019-08" db="EMBL/GenBank/DDBJ databases">
        <title>In-depth cultivation of the pig gut microbiome towards novel bacterial diversity and tailored functional studies.</title>
        <authorList>
            <person name="Wylensek D."/>
            <person name="Hitch T.C.A."/>
            <person name="Clavel T."/>
        </authorList>
    </citation>
    <scope>NUCLEOTIDE SEQUENCE [LARGE SCALE GENOMIC DNA]</scope>
    <source>
        <strain evidence="1 2">WCA-389-WT-23D1</strain>
    </source>
</reference>
<evidence type="ECO:0000313" key="2">
    <source>
        <dbReference type="Proteomes" id="UP000429958"/>
    </source>
</evidence>